<keyword evidence="5" id="KW-1185">Reference proteome</keyword>
<evidence type="ECO:0000256" key="1">
    <source>
        <dbReference type="SAM" id="MobiDB-lite"/>
    </source>
</evidence>
<feature type="transmembrane region" description="Helical" evidence="2">
    <location>
        <begin position="302"/>
        <end position="323"/>
    </location>
</feature>
<dbReference type="Pfam" id="PF16010">
    <property type="entry name" value="CDH-cyt"/>
    <property type="match status" value="1"/>
</dbReference>
<dbReference type="InterPro" id="IPR015920">
    <property type="entry name" value="Cellobiose_DH-like_cyt"/>
</dbReference>
<name>A0A3M7MGL3_9PLEO</name>
<dbReference type="Gene3D" id="2.60.40.1210">
    <property type="entry name" value="Cellobiose dehydrogenase, cytochrome domain"/>
    <property type="match status" value="1"/>
</dbReference>
<dbReference type="OrthoDB" id="19261at2759"/>
<feature type="compositionally biased region" description="Basic residues" evidence="1">
    <location>
        <begin position="360"/>
        <end position="370"/>
    </location>
</feature>
<feature type="transmembrane region" description="Helical" evidence="2">
    <location>
        <begin position="329"/>
        <end position="353"/>
    </location>
</feature>
<dbReference type="InterPro" id="IPR005018">
    <property type="entry name" value="DOMON_domain"/>
</dbReference>
<dbReference type="CDD" id="cd09630">
    <property type="entry name" value="CDH_like_cytochrome"/>
    <property type="match status" value="1"/>
</dbReference>
<dbReference type="SUPFAM" id="SSF49344">
    <property type="entry name" value="CBD9-like"/>
    <property type="match status" value="1"/>
</dbReference>
<feature type="transmembrane region" description="Helical" evidence="2">
    <location>
        <begin position="272"/>
        <end position="290"/>
    </location>
</feature>
<accession>A0A3M7MGL3</accession>
<dbReference type="AlphaFoldDB" id="A0A3M7MGL3"/>
<evidence type="ECO:0000259" key="3">
    <source>
        <dbReference type="SMART" id="SM00664"/>
    </source>
</evidence>
<sequence>MVFTTSLVSAQQNTTTTNTTAASTFYLDKTETQFSINIADDSDDVFIYFTSPAYSWVGVGFGSEMKDSLMIVMYQSGDGNNITLSPRLGSPSSEPSFAPSIALHLLPGTTTNKTSSMLILRARCTNCRSYFDTTSTSQPMIYAFGKAQNLQSDDPSAHLQRHIEYGHFTMDMTAARGAGGVPAPSSVANGVGGVVQVRDHDRRNIAHAVVGGLAVLVLWPVNVLCVAVFKSVRVHVVLSGLIVVFLMVSFVLGGLTSGQYVKSKAFSTPHQIFAFLSLIPLLGTSLLPPLARLTPNINLRPLHTPFACASFILLVITGGLGLSLSGQPIAIILVYTALALAASVFLLIVHACIRKRGSAHARRHQKHQHHSNNGSQEESDRALMLSAMEERGSSNVSAASLSKQALFYGAPVPHSLVSQVSSESGVDRHGHGGQHRSAKSESLLHYGGGTMPGPQYLLNMHPGVPVQVSRM</sequence>
<proteinExistence type="predicted"/>
<dbReference type="PANTHER" id="PTHR47797">
    <property type="entry name" value="DEHYDROGENASE, PUTATIVE (AFU_ORTHOLOGUE AFUA_8G05805)-RELATED"/>
    <property type="match status" value="1"/>
</dbReference>
<evidence type="ECO:0000313" key="5">
    <source>
        <dbReference type="Proteomes" id="UP000265663"/>
    </source>
</evidence>
<organism evidence="4 5">
    <name type="scientific">Pyrenophora seminiperda CCB06</name>
    <dbReference type="NCBI Taxonomy" id="1302712"/>
    <lineage>
        <taxon>Eukaryota</taxon>
        <taxon>Fungi</taxon>
        <taxon>Dikarya</taxon>
        <taxon>Ascomycota</taxon>
        <taxon>Pezizomycotina</taxon>
        <taxon>Dothideomycetes</taxon>
        <taxon>Pleosporomycetidae</taxon>
        <taxon>Pleosporales</taxon>
        <taxon>Pleosporineae</taxon>
        <taxon>Pleosporaceae</taxon>
        <taxon>Pyrenophora</taxon>
    </lineage>
</organism>
<keyword evidence="2" id="KW-1133">Transmembrane helix</keyword>
<feature type="transmembrane region" description="Helical" evidence="2">
    <location>
        <begin position="205"/>
        <end position="229"/>
    </location>
</feature>
<protein>
    <submittedName>
        <fullName evidence="4">Integral membrane</fullName>
    </submittedName>
</protein>
<feature type="domain" description="DOMON" evidence="3">
    <location>
        <begin position="56"/>
        <end position="145"/>
    </location>
</feature>
<evidence type="ECO:0000256" key="2">
    <source>
        <dbReference type="SAM" id="Phobius"/>
    </source>
</evidence>
<dbReference type="SMART" id="SM00664">
    <property type="entry name" value="DoH"/>
    <property type="match status" value="1"/>
</dbReference>
<dbReference type="Proteomes" id="UP000265663">
    <property type="component" value="Unassembled WGS sequence"/>
</dbReference>
<dbReference type="EMBL" id="KE747841">
    <property type="protein sequence ID" value="RMZ73610.1"/>
    <property type="molecule type" value="Genomic_DNA"/>
</dbReference>
<keyword evidence="2" id="KW-0812">Transmembrane</keyword>
<feature type="region of interest" description="Disordered" evidence="1">
    <location>
        <begin position="360"/>
        <end position="381"/>
    </location>
</feature>
<feature type="region of interest" description="Disordered" evidence="1">
    <location>
        <begin position="421"/>
        <end position="447"/>
    </location>
</feature>
<dbReference type="PANTHER" id="PTHR47797:SF1">
    <property type="entry name" value="CYTOCHROME B561 DOMAIN-CONTAINING PROTEIN-RELATED"/>
    <property type="match status" value="1"/>
</dbReference>
<reference evidence="4 5" key="1">
    <citation type="journal article" date="2014" name="PLoS ONE">
        <title>De novo Genome Assembly of the Fungal Plant Pathogen Pyrenophora semeniperda.</title>
        <authorList>
            <person name="Soliai M.M."/>
            <person name="Meyer S.E."/>
            <person name="Udall J.A."/>
            <person name="Elzinga D.E."/>
            <person name="Hermansen R.A."/>
            <person name="Bodily P.M."/>
            <person name="Hart A.A."/>
            <person name="Coleman C.E."/>
        </authorList>
    </citation>
    <scope>NUCLEOTIDE SEQUENCE [LARGE SCALE GENOMIC DNA]</scope>
    <source>
        <strain evidence="4 5">CCB06</strain>
        <tissue evidence="4">Mycelium</tissue>
    </source>
</reference>
<keyword evidence="2" id="KW-0472">Membrane</keyword>
<feature type="transmembrane region" description="Helical" evidence="2">
    <location>
        <begin position="236"/>
        <end position="260"/>
    </location>
</feature>
<evidence type="ECO:0000313" key="4">
    <source>
        <dbReference type="EMBL" id="RMZ73610.1"/>
    </source>
</evidence>
<gene>
    <name evidence="4" type="ORF">GMOD_00009349</name>
</gene>